<feature type="transmembrane region" description="Helical" evidence="10">
    <location>
        <begin position="418"/>
        <end position="439"/>
    </location>
</feature>
<dbReference type="EMBL" id="BDQG01000001">
    <property type="protein sequence ID" value="GAW66159.1"/>
    <property type="molecule type" value="Genomic_DNA"/>
</dbReference>
<evidence type="ECO:0000313" key="11">
    <source>
        <dbReference type="EMBL" id="GAW66159.1"/>
    </source>
</evidence>
<dbReference type="PANTHER" id="PTHR43298">
    <property type="entry name" value="MULTIDRUG RESISTANCE PROTEIN NORM-RELATED"/>
    <property type="match status" value="1"/>
</dbReference>
<comment type="caution">
    <text evidence="11">The sequence shown here is derived from an EMBL/GenBank/DDBJ whole genome shotgun (WGS) entry which is preliminary data.</text>
</comment>
<dbReference type="InterPro" id="IPR002528">
    <property type="entry name" value="MATE_fam"/>
</dbReference>
<keyword evidence="8 10" id="KW-0472">Membrane</keyword>
<feature type="transmembrane region" description="Helical" evidence="10">
    <location>
        <begin position="241"/>
        <end position="267"/>
    </location>
</feature>
<keyword evidence="7" id="KW-0406">Ion transport</keyword>
<name>A0ABQ0MGJ0_9BACT</name>
<feature type="transmembrane region" description="Helical" evidence="10">
    <location>
        <begin position="51"/>
        <end position="75"/>
    </location>
</feature>
<keyword evidence="4" id="KW-1003">Cell membrane</keyword>
<accession>A0ABQ0MGJ0</accession>
<feature type="transmembrane region" description="Helical" evidence="10">
    <location>
        <begin position="137"/>
        <end position="158"/>
    </location>
</feature>
<feature type="transmembrane region" description="Helical" evidence="10">
    <location>
        <begin position="96"/>
        <end position="117"/>
    </location>
</feature>
<evidence type="ECO:0000313" key="12">
    <source>
        <dbReference type="Proteomes" id="UP000194153"/>
    </source>
</evidence>
<keyword evidence="3" id="KW-0050">Antiport</keyword>
<dbReference type="InterPro" id="IPR048279">
    <property type="entry name" value="MdtK-like"/>
</dbReference>
<evidence type="ECO:0000256" key="9">
    <source>
        <dbReference type="ARBA" id="ARBA00031636"/>
    </source>
</evidence>
<dbReference type="Pfam" id="PF01554">
    <property type="entry name" value="MatE"/>
    <property type="match status" value="2"/>
</dbReference>
<proteinExistence type="predicted"/>
<evidence type="ECO:0000256" key="1">
    <source>
        <dbReference type="ARBA" id="ARBA00004651"/>
    </source>
</evidence>
<sequence>MPNLMRYIAGMKQNHIPRLLKLAGPMILSTSTITLMQIIDALILARHSSAAVAAIGPSGLAVILFQGFLFGTAGYAGTFVAHNHGRGDAGGVRRSAWLGIHTSIASGILALACAWPLAQLFLLAGHEPQVSGDEQVYFLLCMAGSLFPVLGSALAGWLSGIGRPAVVTVVTFISLIVNALLAWGLVLGAWDFPRMGIAGAAVATVSAQAVAAVLYLGIFALGGGFSDRIARRLDWLEWRRFLALATPMGLRISGELTAWTLFLVAIGRLGTVELAASSIAFRINGLAFFPALGLGQAAGILVGHARGAGEDDQVPAIAWQSLLICEVWMLVMAILFATASAPLMTLFAGEGSDAAAIVAAGALIMKFVAFYCLFDAANVMIGCVLASAGDTRWIARTFLYSSAGFLVLLWLIDHTMPGLVAEWTLATFFVFVTALIWSLRFRFGAWRRTRVLHEPELSA</sequence>
<evidence type="ECO:0000256" key="3">
    <source>
        <dbReference type="ARBA" id="ARBA00022449"/>
    </source>
</evidence>
<feature type="transmembrane region" description="Helical" evidence="10">
    <location>
        <begin position="354"/>
        <end position="381"/>
    </location>
</feature>
<keyword evidence="12" id="KW-1185">Reference proteome</keyword>
<dbReference type="CDD" id="cd13133">
    <property type="entry name" value="MATE_like_7"/>
    <property type="match status" value="1"/>
</dbReference>
<reference evidence="12" key="1">
    <citation type="submission" date="2017-05" db="EMBL/GenBank/DDBJ databases">
        <title>Draft genome sequence of Geobacter pelophilus, a iron(III)-reducing bacteria.</title>
        <authorList>
            <person name="Aoyagi T."/>
            <person name="Koike H."/>
            <person name="Morita T."/>
            <person name="Sato Y."/>
            <person name="Habe H."/>
            <person name="Hori T."/>
        </authorList>
    </citation>
    <scope>NUCLEOTIDE SEQUENCE [LARGE SCALE GENOMIC DNA]</scope>
    <source>
        <strain evidence="12">Drf2</strain>
    </source>
</reference>
<comment type="subcellular location">
    <subcellularLocation>
        <location evidence="1">Cell membrane</location>
        <topology evidence="1">Multi-pass membrane protein</topology>
    </subcellularLocation>
</comment>
<protein>
    <recommendedName>
        <fullName evidence="9">Multidrug-efflux transporter</fullName>
    </recommendedName>
</protein>
<dbReference type="PANTHER" id="PTHR43298:SF2">
    <property type="entry name" value="FMN_FAD EXPORTER YEEO-RELATED"/>
    <property type="match status" value="1"/>
</dbReference>
<feature type="transmembrane region" description="Helical" evidence="10">
    <location>
        <begin position="393"/>
        <end position="412"/>
    </location>
</feature>
<feature type="transmembrane region" description="Helical" evidence="10">
    <location>
        <begin position="196"/>
        <end position="221"/>
    </location>
</feature>
<evidence type="ECO:0000256" key="2">
    <source>
        <dbReference type="ARBA" id="ARBA00022448"/>
    </source>
</evidence>
<evidence type="ECO:0000256" key="7">
    <source>
        <dbReference type="ARBA" id="ARBA00023065"/>
    </source>
</evidence>
<dbReference type="PIRSF" id="PIRSF006603">
    <property type="entry name" value="DinF"/>
    <property type="match status" value="1"/>
</dbReference>
<feature type="transmembrane region" description="Helical" evidence="10">
    <location>
        <begin position="165"/>
        <end position="190"/>
    </location>
</feature>
<keyword evidence="6 10" id="KW-1133">Transmembrane helix</keyword>
<gene>
    <name evidence="11" type="ORF">GPEL0_01f1405</name>
</gene>
<dbReference type="NCBIfam" id="TIGR00797">
    <property type="entry name" value="matE"/>
    <property type="match status" value="1"/>
</dbReference>
<dbReference type="Proteomes" id="UP000194153">
    <property type="component" value="Unassembled WGS sequence"/>
</dbReference>
<dbReference type="InterPro" id="IPR050222">
    <property type="entry name" value="MATE_MdtK"/>
</dbReference>
<evidence type="ECO:0000256" key="6">
    <source>
        <dbReference type="ARBA" id="ARBA00022989"/>
    </source>
</evidence>
<evidence type="ECO:0000256" key="10">
    <source>
        <dbReference type="SAM" id="Phobius"/>
    </source>
</evidence>
<evidence type="ECO:0000256" key="4">
    <source>
        <dbReference type="ARBA" id="ARBA00022475"/>
    </source>
</evidence>
<keyword evidence="5 10" id="KW-0812">Transmembrane</keyword>
<organism evidence="11 12">
    <name type="scientific">Geoanaerobacter pelophilus</name>
    <dbReference type="NCBI Taxonomy" id="60036"/>
    <lineage>
        <taxon>Bacteria</taxon>
        <taxon>Pseudomonadati</taxon>
        <taxon>Thermodesulfobacteriota</taxon>
        <taxon>Desulfuromonadia</taxon>
        <taxon>Geobacterales</taxon>
        <taxon>Geobacteraceae</taxon>
        <taxon>Geoanaerobacter</taxon>
    </lineage>
</organism>
<feature type="transmembrane region" description="Helical" evidence="10">
    <location>
        <begin position="279"/>
        <end position="302"/>
    </location>
</feature>
<feature type="transmembrane region" description="Helical" evidence="10">
    <location>
        <begin position="323"/>
        <end position="348"/>
    </location>
</feature>
<evidence type="ECO:0000256" key="8">
    <source>
        <dbReference type="ARBA" id="ARBA00023136"/>
    </source>
</evidence>
<feature type="transmembrane region" description="Helical" evidence="10">
    <location>
        <begin position="20"/>
        <end position="45"/>
    </location>
</feature>
<keyword evidence="2" id="KW-0813">Transport</keyword>
<evidence type="ECO:0000256" key="5">
    <source>
        <dbReference type="ARBA" id="ARBA00022692"/>
    </source>
</evidence>